<dbReference type="RefSeq" id="XP_033426111.1">
    <property type="nucleotide sequence ID" value="XM_033570079.1"/>
</dbReference>
<accession>A0A5M9MN77</accession>
<evidence type="ECO:0000313" key="2">
    <source>
        <dbReference type="Proteomes" id="UP000324241"/>
    </source>
</evidence>
<sequence length="258" mass="29479">MEERACSEAQTDLGAYYKVAMKTFVDNICRQVVERHIINKLPDVFSPVTAQLLDGTPYITGYIEKFQNPPLSDLFGLDIVTEWGRLVNLCRDYNNQHLEAMFTLGTIAFADNANMSLLRRMAAICILKDAKDLKLPLHTGYSGFQLNDKPTQESLGTLMDRYPEILNDGASFDRAYNFVTESEDLCRDECHALAKKLLQQWPCPNPSNSNQTATHIDVNKVLGMVQEEWLRLFKNFEFAQTLLDFQKSLTNIRVDLIR</sequence>
<dbReference type="VEuPathDB" id="FungiDB:EYZ11_012647"/>
<comment type="caution">
    <text evidence="1">The sequence shown here is derived from an EMBL/GenBank/DDBJ whole genome shotgun (WGS) entry which is preliminary data.</text>
</comment>
<gene>
    <name evidence="1" type="ORF">ATNIH1004_005425</name>
</gene>
<organism evidence="1 2">
    <name type="scientific">Aspergillus tanneri</name>
    <dbReference type="NCBI Taxonomy" id="1220188"/>
    <lineage>
        <taxon>Eukaryota</taxon>
        <taxon>Fungi</taxon>
        <taxon>Dikarya</taxon>
        <taxon>Ascomycota</taxon>
        <taxon>Pezizomycotina</taxon>
        <taxon>Eurotiomycetes</taxon>
        <taxon>Eurotiomycetidae</taxon>
        <taxon>Eurotiales</taxon>
        <taxon>Aspergillaceae</taxon>
        <taxon>Aspergillus</taxon>
        <taxon>Aspergillus subgen. Circumdati</taxon>
    </lineage>
</organism>
<dbReference type="EMBL" id="QUQM01000004">
    <property type="protein sequence ID" value="KAA8646750.1"/>
    <property type="molecule type" value="Genomic_DNA"/>
</dbReference>
<protein>
    <submittedName>
        <fullName evidence="1">Uncharacterized protein</fullName>
    </submittedName>
</protein>
<reference evidence="1 2" key="1">
    <citation type="submission" date="2019-08" db="EMBL/GenBank/DDBJ databases">
        <title>The genome sequence of a newly discovered highly antifungal drug resistant Aspergillus species, Aspergillus tanneri NIH 1004.</title>
        <authorList>
            <person name="Mounaud S."/>
            <person name="Singh I."/>
            <person name="Joardar V."/>
            <person name="Pakala S."/>
            <person name="Pakala S."/>
            <person name="Venepally P."/>
            <person name="Chung J.K."/>
            <person name="Losada L."/>
            <person name="Nierman W.C."/>
        </authorList>
    </citation>
    <scope>NUCLEOTIDE SEQUENCE [LARGE SCALE GENOMIC DNA]</scope>
    <source>
        <strain evidence="1 2">NIH1004</strain>
    </source>
</reference>
<dbReference type="GeneID" id="54328127"/>
<evidence type="ECO:0000313" key="1">
    <source>
        <dbReference type="EMBL" id="KAA8646750.1"/>
    </source>
</evidence>
<name>A0A5M9MN77_9EURO</name>
<dbReference type="AlphaFoldDB" id="A0A5M9MN77"/>
<dbReference type="OrthoDB" id="415706at2759"/>
<proteinExistence type="predicted"/>
<dbReference type="Proteomes" id="UP000324241">
    <property type="component" value="Unassembled WGS sequence"/>
</dbReference>